<dbReference type="Pfam" id="PF07690">
    <property type="entry name" value="MFS_1"/>
    <property type="match status" value="1"/>
</dbReference>
<dbReference type="STRING" id="1314790.A0A1Y1X6W9"/>
<reference evidence="8 9" key="1">
    <citation type="submission" date="2016-07" db="EMBL/GenBank/DDBJ databases">
        <title>Pervasive Adenine N6-methylation of Active Genes in Fungi.</title>
        <authorList>
            <consortium name="DOE Joint Genome Institute"/>
            <person name="Mondo S.J."/>
            <person name="Dannebaum R.O."/>
            <person name="Kuo R.C."/>
            <person name="Labutti K."/>
            <person name="Haridas S."/>
            <person name="Kuo A."/>
            <person name="Salamov A."/>
            <person name="Ahrendt S.R."/>
            <person name="Lipzen A."/>
            <person name="Sullivan W."/>
            <person name="Andreopoulos W.B."/>
            <person name="Clum A."/>
            <person name="Lindquist E."/>
            <person name="Daum C."/>
            <person name="Ramamoorthy G.K."/>
            <person name="Gryganskyi A."/>
            <person name="Culley D."/>
            <person name="Magnuson J.K."/>
            <person name="James T.Y."/>
            <person name="O'Malley M.A."/>
            <person name="Stajich J.E."/>
            <person name="Spatafora J.W."/>
            <person name="Visel A."/>
            <person name="Grigoriev I.V."/>
        </authorList>
    </citation>
    <scope>NUCLEOTIDE SEQUENCE [LARGE SCALE GENOMIC DNA]</scope>
    <source>
        <strain evidence="8 9">CBS 931.73</strain>
    </source>
</reference>
<organism evidence="8 9">
    <name type="scientific">Basidiobolus meristosporus CBS 931.73</name>
    <dbReference type="NCBI Taxonomy" id="1314790"/>
    <lineage>
        <taxon>Eukaryota</taxon>
        <taxon>Fungi</taxon>
        <taxon>Fungi incertae sedis</taxon>
        <taxon>Zoopagomycota</taxon>
        <taxon>Entomophthoromycotina</taxon>
        <taxon>Basidiobolomycetes</taxon>
        <taxon>Basidiobolales</taxon>
        <taxon>Basidiobolaceae</taxon>
        <taxon>Basidiobolus</taxon>
    </lineage>
</organism>
<dbReference type="PROSITE" id="PS50850">
    <property type="entry name" value="MFS"/>
    <property type="match status" value="1"/>
</dbReference>
<feature type="transmembrane region" description="Helical" evidence="6">
    <location>
        <begin position="417"/>
        <end position="437"/>
    </location>
</feature>
<dbReference type="PANTHER" id="PTHR43791">
    <property type="entry name" value="PERMEASE-RELATED"/>
    <property type="match status" value="1"/>
</dbReference>
<feature type="transmembrane region" description="Helical" evidence="6">
    <location>
        <begin position="210"/>
        <end position="232"/>
    </location>
</feature>
<dbReference type="AlphaFoldDB" id="A0A1Y1X6W9"/>
<feature type="transmembrane region" description="Helical" evidence="6">
    <location>
        <begin position="356"/>
        <end position="376"/>
    </location>
</feature>
<protein>
    <submittedName>
        <fullName evidence="8">MFS general substrate transporter</fullName>
    </submittedName>
</protein>
<dbReference type="InterPro" id="IPR011701">
    <property type="entry name" value="MFS"/>
</dbReference>
<dbReference type="GO" id="GO:0016020">
    <property type="term" value="C:membrane"/>
    <property type="evidence" value="ECO:0007669"/>
    <property type="project" value="UniProtKB-SubCell"/>
</dbReference>
<feature type="transmembrane region" description="Helical" evidence="6">
    <location>
        <begin position="47"/>
        <end position="64"/>
    </location>
</feature>
<dbReference type="InterPro" id="IPR020846">
    <property type="entry name" value="MFS_dom"/>
</dbReference>
<dbReference type="Gene3D" id="1.20.1250.20">
    <property type="entry name" value="MFS general substrate transporter like domains"/>
    <property type="match status" value="2"/>
</dbReference>
<feature type="transmembrane region" description="Helical" evidence="6">
    <location>
        <begin position="118"/>
        <end position="136"/>
    </location>
</feature>
<keyword evidence="5 6" id="KW-0472">Membrane</keyword>
<dbReference type="InterPro" id="IPR036259">
    <property type="entry name" value="MFS_trans_sf"/>
</dbReference>
<keyword evidence="2" id="KW-0813">Transport</keyword>
<dbReference type="FunFam" id="1.20.1250.20:FF:000106">
    <property type="entry name" value="MFS transporter, putative"/>
    <property type="match status" value="1"/>
</dbReference>
<keyword evidence="3 6" id="KW-0812">Transmembrane</keyword>
<feature type="transmembrane region" description="Helical" evidence="6">
    <location>
        <begin position="382"/>
        <end position="405"/>
    </location>
</feature>
<evidence type="ECO:0000313" key="8">
    <source>
        <dbReference type="EMBL" id="ORX81465.1"/>
    </source>
</evidence>
<dbReference type="EMBL" id="MCFE01000702">
    <property type="protein sequence ID" value="ORX81465.1"/>
    <property type="molecule type" value="Genomic_DNA"/>
</dbReference>
<evidence type="ECO:0000256" key="2">
    <source>
        <dbReference type="ARBA" id="ARBA00022448"/>
    </source>
</evidence>
<feature type="transmembrane region" description="Helical" evidence="6">
    <location>
        <begin position="177"/>
        <end position="198"/>
    </location>
</feature>
<feature type="transmembrane region" description="Helical" evidence="6">
    <location>
        <begin position="291"/>
        <end position="312"/>
    </location>
</feature>
<gene>
    <name evidence="8" type="ORF">K493DRAFT_361811</name>
</gene>
<comment type="caution">
    <text evidence="8">The sequence shown here is derived from an EMBL/GenBank/DDBJ whole genome shotgun (WGS) entry which is preliminary data.</text>
</comment>
<keyword evidence="9" id="KW-1185">Reference proteome</keyword>
<evidence type="ECO:0000256" key="5">
    <source>
        <dbReference type="ARBA" id="ARBA00023136"/>
    </source>
</evidence>
<feature type="transmembrane region" description="Helical" evidence="6">
    <location>
        <begin position="449"/>
        <end position="470"/>
    </location>
</feature>
<proteinExistence type="predicted"/>
<keyword evidence="4 6" id="KW-1133">Transmembrane helix</keyword>
<name>A0A1Y1X6W9_9FUNG</name>
<feature type="transmembrane region" description="Helical" evidence="6">
    <location>
        <begin position="324"/>
        <end position="344"/>
    </location>
</feature>
<evidence type="ECO:0000256" key="4">
    <source>
        <dbReference type="ARBA" id="ARBA00022989"/>
    </source>
</evidence>
<dbReference type="PANTHER" id="PTHR43791:SF65">
    <property type="entry name" value="MAJOR FACILITATOR SUPERFAMILY (MFS) PROFILE DOMAIN-CONTAINING PROTEIN-RELATED"/>
    <property type="match status" value="1"/>
</dbReference>
<dbReference type="SUPFAM" id="SSF103473">
    <property type="entry name" value="MFS general substrate transporter"/>
    <property type="match status" value="1"/>
</dbReference>
<evidence type="ECO:0000256" key="6">
    <source>
        <dbReference type="SAM" id="Phobius"/>
    </source>
</evidence>
<evidence type="ECO:0000256" key="1">
    <source>
        <dbReference type="ARBA" id="ARBA00004141"/>
    </source>
</evidence>
<evidence type="ECO:0000313" key="9">
    <source>
        <dbReference type="Proteomes" id="UP000193498"/>
    </source>
</evidence>
<dbReference type="InParanoid" id="A0A1Y1X6W9"/>
<accession>A0A1Y1X6W9</accession>
<sequence>MPVEKKNPRDSITDIISVEHERLSHVEGYDHKITWEEEEEKRLVRRIDIRVMTWIGLMFFFLQLDRGNVSNALTDNFIDDLGITLDVVNLGTIIFVLSFVSLEIPSNMVIRKVGAERWIPFLMFLWGTVSWAQTFMHDKTSFLLSRLFLGLTEAGYVPGIILYMTTYYTKEELATRLSWFWGVLALADASSGLISFGVLRLRGVAGLKGWQWLFLIDGIGTVLVAIVTFFYLPEGPARTKGLLRGKNGWFDDREVSILVTRLIRDDPSKAIGRREGVKNTELLAALKDTRIWGHLLIGFFGLTAPVPVTSYMPLVIKSLGFSTVISNLLTIPAHFLKFLVMLALTRNSDRVKDRAWHGVAGTVWFLVGLFCLELLPDNTNRWSLYAVIVFTVGWPSWHPINAAWLTENVAPMGKRSMALAMYIMSVNINGLLSSQIYRDDDKPRFHRGNWINIGLTFFTIILFIAQRYHYIFLNRKREQRWNAMSEEARQEYLDTTKDVGSDRLDFRFTY</sequence>
<dbReference type="Proteomes" id="UP000193498">
    <property type="component" value="Unassembled WGS sequence"/>
</dbReference>
<evidence type="ECO:0000256" key="3">
    <source>
        <dbReference type="ARBA" id="ARBA00022692"/>
    </source>
</evidence>
<dbReference type="GO" id="GO:0022857">
    <property type="term" value="F:transmembrane transporter activity"/>
    <property type="evidence" value="ECO:0007669"/>
    <property type="project" value="InterPro"/>
</dbReference>
<feature type="transmembrane region" description="Helical" evidence="6">
    <location>
        <begin position="142"/>
        <end position="165"/>
    </location>
</feature>
<feature type="transmembrane region" description="Helical" evidence="6">
    <location>
        <begin position="84"/>
        <end position="106"/>
    </location>
</feature>
<dbReference type="OrthoDB" id="1935484at2759"/>
<feature type="domain" description="Major facilitator superfamily (MFS) profile" evidence="7">
    <location>
        <begin position="51"/>
        <end position="477"/>
    </location>
</feature>
<comment type="subcellular location">
    <subcellularLocation>
        <location evidence="1">Membrane</location>
        <topology evidence="1">Multi-pass membrane protein</topology>
    </subcellularLocation>
</comment>
<evidence type="ECO:0000259" key="7">
    <source>
        <dbReference type="PROSITE" id="PS50850"/>
    </source>
</evidence>